<sequence length="109" mass="12913">MTPLEKHVERSNVLPWLLLPWLCQVYTSANQKKLLKAKIEIGNFLRRLQHLPQGLRRLKCVRQIRRLAGDETPPEAHHEDYIAEIEIGNFLRVYIQESERMLEKCDPLE</sequence>
<accession>A0AAD3TF67</accession>
<reference evidence="1" key="1">
    <citation type="submission" date="2023-05" db="EMBL/GenBank/DDBJ databases">
        <title>Nepenthes gracilis genome sequencing.</title>
        <authorList>
            <person name="Fukushima K."/>
        </authorList>
    </citation>
    <scope>NUCLEOTIDE SEQUENCE</scope>
    <source>
        <strain evidence="1">SING2019-196</strain>
    </source>
</reference>
<dbReference type="EMBL" id="BSYO01000035">
    <property type="protein sequence ID" value="GMH28803.1"/>
    <property type="molecule type" value="Genomic_DNA"/>
</dbReference>
<name>A0AAD3TF67_NEPGR</name>
<evidence type="ECO:0000313" key="1">
    <source>
        <dbReference type="EMBL" id="GMH28803.1"/>
    </source>
</evidence>
<gene>
    <name evidence="1" type="ORF">Nepgr_030646</name>
</gene>
<keyword evidence="2" id="KW-1185">Reference proteome</keyword>
<organism evidence="1 2">
    <name type="scientific">Nepenthes gracilis</name>
    <name type="common">Slender pitcher plant</name>
    <dbReference type="NCBI Taxonomy" id="150966"/>
    <lineage>
        <taxon>Eukaryota</taxon>
        <taxon>Viridiplantae</taxon>
        <taxon>Streptophyta</taxon>
        <taxon>Embryophyta</taxon>
        <taxon>Tracheophyta</taxon>
        <taxon>Spermatophyta</taxon>
        <taxon>Magnoliopsida</taxon>
        <taxon>eudicotyledons</taxon>
        <taxon>Gunneridae</taxon>
        <taxon>Pentapetalae</taxon>
        <taxon>Caryophyllales</taxon>
        <taxon>Nepenthaceae</taxon>
        <taxon>Nepenthes</taxon>
    </lineage>
</organism>
<evidence type="ECO:0000313" key="2">
    <source>
        <dbReference type="Proteomes" id="UP001279734"/>
    </source>
</evidence>
<protein>
    <submittedName>
        <fullName evidence="1">Uncharacterized protein</fullName>
    </submittedName>
</protein>
<comment type="caution">
    <text evidence="1">The sequence shown here is derived from an EMBL/GenBank/DDBJ whole genome shotgun (WGS) entry which is preliminary data.</text>
</comment>
<dbReference type="Proteomes" id="UP001279734">
    <property type="component" value="Unassembled WGS sequence"/>
</dbReference>
<dbReference type="AlphaFoldDB" id="A0AAD3TF67"/>
<proteinExistence type="predicted"/>